<dbReference type="RefSeq" id="WP_047764060.1">
    <property type="nucleotide sequence ID" value="NZ_LAQL01000006.1"/>
</dbReference>
<dbReference type="Proteomes" id="UP000035444">
    <property type="component" value="Unassembled WGS sequence"/>
</dbReference>
<keyword evidence="8" id="KW-1185">Reference proteome</keyword>
<dbReference type="PROSITE" id="PS50928">
    <property type="entry name" value="ABC_TM1"/>
    <property type="match status" value="1"/>
</dbReference>
<accession>A0A0H2MJB3</accession>
<protein>
    <submittedName>
        <fullName evidence="7">Peptide ABC transporter permease</fullName>
    </submittedName>
</protein>
<evidence type="ECO:0000313" key="7">
    <source>
        <dbReference type="EMBL" id="KLN60847.1"/>
    </source>
</evidence>
<keyword evidence="2 5" id="KW-0812">Transmembrane</keyword>
<evidence type="ECO:0000256" key="5">
    <source>
        <dbReference type="RuleBase" id="RU363032"/>
    </source>
</evidence>
<dbReference type="SUPFAM" id="SSF161098">
    <property type="entry name" value="MetI-like"/>
    <property type="match status" value="1"/>
</dbReference>
<dbReference type="Gene3D" id="1.10.3720.10">
    <property type="entry name" value="MetI-like"/>
    <property type="match status" value="1"/>
</dbReference>
<dbReference type="PATRIC" id="fig|1489064.4.peg.3356"/>
<evidence type="ECO:0000256" key="1">
    <source>
        <dbReference type="ARBA" id="ARBA00004651"/>
    </source>
</evidence>
<dbReference type="PANTHER" id="PTHR43839">
    <property type="entry name" value="OPPC IN A BINDING PROTEIN-DEPENDENT TRANSPORT SYSTEM"/>
    <property type="match status" value="1"/>
</dbReference>
<feature type="transmembrane region" description="Helical" evidence="5">
    <location>
        <begin position="360"/>
        <end position="383"/>
    </location>
</feature>
<gene>
    <name evidence="7" type="ORF">WH96_10305</name>
</gene>
<comment type="subcellular location">
    <subcellularLocation>
        <location evidence="1 5">Cell membrane</location>
        <topology evidence="1 5">Multi-pass membrane protein</topology>
    </subcellularLocation>
</comment>
<dbReference type="Pfam" id="PF12911">
    <property type="entry name" value="OppC_N"/>
    <property type="match status" value="1"/>
</dbReference>
<dbReference type="PANTHER" id="PTHR43839:SF3">
    <property type="entry name" value="OLIGOPEPTIDE ABC TRANSPORTER, PERMEASE PROTEIN"/>
    <property type="match status" value="1"/>
</dbReference>
<name>A0A0H2MJB3_9PROT</name>
<organism evidence="7 8">
    <name type="scientific">Kiloniella spongiae</name>
    <dbReference type="NCBI Taxonomy" id="1489064"/>
    <lineage>
        <taxon>Bacteria</taxon>
        <taxon>Pseudomonadati</taxon>
        <taxon>Pseudomonadota</taxon>
        <taxon>Alphaproteobacteria</taxon>
        <taxon>Rhodospirillales</taxon>
        <taxon>Kiloniellaceae</taxon>
        <taxon>Kiloniella</taxon>
    </lineage>
</organism>
<feature type="transmembrane region" description="Helical" evidence="5">
    <location>
        <begin position="192"/>
        <end position="217"/>
    </location>
</feature>
<dbReference type="STRING" id="1489064.WH96_10305"/>
<sequence>MSKNTTDHQPPNQPMKHYVNPASFDPQSVTKLTPQQERYFTASQWQIMWWKFKKHKLAVYSGIILLCMYIVAILAELVAPYNLHNRETKFIYAPPQAIHFFHQDEFVGPFVYGFDYNLNMDNLKREYTPNTADVQKLSFFCRSDQEYDYLGLISGDFHFVCPAENGTLFIWGTDRLGRDVFSRIIYGSRISLTIGLIGVAISFVLGTFFGGLAGYFGGLVDNFILRAIEILKSFPSLPLFMTLSALLPVTWSPLGVFFGISIIQGFLDWPGLARAVRSKLLSLREEDFTTAAQLMGASHARIIGKHLLPSFSSHLIASATLAIPMMILGETSLSFLGLGLRAPITSWGVLLNEAQNISAVVLYPWLLLPVQPVILVVLCYNFLGDGLRDAADPYK</sequence>
<dbReference type="Pfam" id="PF00528">
    <property type="entry name" value="BPD_transp_1"/>
    <property type="match status" value="1"/>
</dbReference>
<evidence type="ECO:0000256" key="2">
    <source>
        <dbReference type="ARBA" id="ARBA00022692"/>
    </source>
</evidence>
<feature type="transmembrane region" description="Helical" evidence="5">
    <location>
        <begin position="237"/>
        <end position="267"/>
    </location>
</feature>
<evidence type="ECO:0000256" key="3">
    <source>
        <dbReference type="ARBA" id="ARBA00022989"/>
    </source>
</evidence>
<keyword evidence="4 5" id="KW-0472">Membrane</keyword>
<feature type="transmembrane region" description="Helical" evidence="5">
    <location>
        <begin position="57"/>
        <end position="79"/>
    </location>
</feature>
<evidence type="ECO:0000313" key="8">
    <source>
        <dbReference type="Proteomes" id="UP000035444"/>
    </source>
</evidence>
<evidence type="ECO:0000259" key="6">
    <source>
        <dbReference type="PROSITE" id="PS50928"/>
    </source>
</evidence>
<dbReference type="EMBL" id="LAQL01000006">
    <property type="protein sequence ID" value="KLN60847.1"/>
    <property type="molecule type" value="Genomic_DNA"/>
</dbReference>
<dbReference type="AlphaFoldDB" id="A0A0H2MJB3"/>
<dbReference type="OrthoDB" id="9766870at2"/>
<keyword evidence="3 5" id="KW-1133">Transmembrane helix</keyword>
<proteinExistence type="inferred from homology"/>
<comment type="caution">
    <text evidence="7">The sequence shown here is derived from an EMBL/GenBank/DDBJ whole genome shotgun (WGS) entry which is preliminary data.</text>
</comment>
<dbReference type="InterPro" id="IPR000515">
    <property type="entry name" value="MetI-like"/>
</dbReference>
<dbReference type="GO" id="GO:0005886">
    <property type="term" value="C:plasma membrane"/>
    <property type="evidence" value="ECO:0007669"/>
    <property type="project" value="UniProtKB-SubCell"/>
</dbReference>
<comment type="similarity">
    <text evidence="5">Belongs to the binding-protein-dependent transport system permease family.</text>
</comment>
<dbReference type="InterPro" id="IPR025966">
    <property type="entry name" value="OppC_N"/>
</dbReference>
<feature type="domain" description="ABC transmembrane type-1" evidence="6">
    <location>
        <begin position="188"/>
        <end position="384"/>
    </location>
</feature>
<reference evidence="7 8" key="1">
    <citation type="submission" date="2015-03" db="EMBL/GenBank/DDBJ databases">
        <title>Genome Sequence of Kiloniella spongiae MEBiC09566, isolated from a marine sponge.</title>
        <authorList>
            <person name="Shao Z."/>
            <person name="Wang L."/>
            <person name="Li X."/>
        </authorList>
    </citation>
    <scope>NUCLEOTIDE SEQUENCE [LARGE SCALE GENOMIC DNA]</scope>
    <source>
        <strain evidence="7 8">MEBiC09566</strain>
    </source>
</reference>
<keyword evidence="5" id="KW-0813">Transport</keyword>
<dbReference type="CDD" id="cd06261">
    <property type="entry name" value="TM_PBP2"/>
    <property type="match status" value="1"/>
</dbReference>
<dbReference type="InterPro" id="IPR035906">
    <property type="entry name" value="MetI-like_sf"/>
</dbReference>
<dbReference type="GO" id="GO:0055085">
    <property type="term" value="P:transmembrane transport"/>
    <property type="evidence" value="ECO:0007669"/>
    <property type="project" value="InterPro"/>
</dbReference>
<evidence type="ECO:0000256" key="4">
    <source>
        <dbReference type="ARBA" id="ARBA00023136"/>
    </source>
</evidence>
<feature type="transmembrane region" description="Helical" evidence="5">
    <location>
        <begin position="315"/>
        <end position="340"/>
    </location>
</feature>